<evidence type="ECO:0000313" key="2">
    <source>
        <dbReference type="EMBL" id="KAF9971776.1"/>
    </source>
</evidence>
<reference evidence="2" key="1">
    <citation type="journal article" date="2020" name="Fungal Divers.">
        <title>Resolving the Mortierellaceae phylogeny through synthesis of multi-gene phylogenetics and phylogenomics.</title>
        <authorList>
            <person name="Vandepol N."/>
            <person name="Liber J."/>
            <person name="Desiro A."/>
            <person name="Na H."/>
            <person name="Kennedy M."/>
            <person name="Barry K."/>
            <person name="Grigoriev I.V."/>
            <person name="Miller A.N."/>
            <person name="O'Donnell K."/>
            <person name="Stajich J.E."/>
            <person name="Bonito G."/>
        </authorList>
    </citation>
    <scope>NUCLEOTIDE SEQUENCE</scope>
    <source>
        <strain evidence="2">MES-2147</strain>
    </source>
</reference>
<dbReference type="AlphaFoldDB" id="A0A9P6JFT6"/>
<evidence type="ECO:0000313" key="3">
    <source>
        <dbReference type="Proteomes" id="UP000749646"/>
    </source>
</evidence>
<organism evidence="2 3">
    <name type="scientific">Modicella reniformis</name>
    <dbReference type="NCBI Taxonomy" id="1440133"/>
    <lineage>
        <taxon>Eukaryota</taxon>
        <taxon>Fungi</taxon>
        <taxon>Fungi incertae sedis</taxon>
        <taxon>Mucoromycota</taxon>
        <taxon>Mortierellomycotina</taxon>
        <taxon>Mortierellomycetes</taxon>
        <taxon>Mortierellales</taxon>
        <taxon>Mortierellaceae</taxon>
        <taxon>Modicella</taxon>
    </lineage>
</organism>
<proteinExistence type="predicted"/>
<comment type="caution">
    <text evidence="2">The sequence shown here is derived from an EMBL/GenBank/DDBJ whole genome shotgun (WGS) entry which is preliminary data.</text>
</comment>
<protein>
    <submittedName>
        <fullName evidence="2">Uncharacterized protein</fullName>
    </submittedName>
</protein>
<name>A0A9P6JFT6_9FUNG</name>
<dbReference type="EMBL" id="JAAAHW010004758">
    <property type="protein sequence ID" value="KAF9971776.1"/>
    <property type="molecule type" value="Genomic_DNA"/>
</dbReference>
<feature type="region of interest" description="Disordered" evidence="1">
    <location>
        <begin position="66"/>
        <end position="117"/>
    </location>
</feature>
<gene>
    <name evidence="2" type="ORF">BGZ65_010213</name>
</gene>
<evidence type="ECO:0000256" key="1">
    <source>
        <dbReference type="SAM" id="MobiDB-lite"/>
    </source>
</evidence>
<keyword evidence="3" id="KW-1185">Reference proteome</keyword>
<sequence>MRPVQQEVWHQLQRRHKSSQTFNRYRTIYGPAPQKTQSATAQQAIQKSKRWNPRYTHKERIRRIDIKRESPKGMKRYTTKPYKVRLQDSPVEPPKKPKPRKANRVNKPPMTLENMKK</sequence>
<feature type="region of interest" description="Disordered" evidence="1">
    <location>
        <begin position="1"/>
        <end position="23"/>
    </location>
</feature>
<dbReference type="Proteomes" id="UP000749646">
    <property type="component" value="Unassembled WGS sequence"/>
</dbReference>
<feature type="non-terminal residue" evidence="2">
    <location>
        <position position="117"/>
    </location>
</feature>
<accession>A0A9P6JFT6</accession>